<keyword evidence="3" id="KW-1185">Reference proteome</keyword>
<dbReference type="Proteomes" id="UP000007151">
    <property type="component" value="Unassembled WGS sequence"/>
</dbReference>
<feature type="non-terminal residue" evidence="2">
    <location>
        <position position="1"/>
    </location>
</feature>
<feature type="transmembrane region" description="Helical" evidence="1">
    <location>
        <begin position="6"/>
        <end position="24"/>
    </location>
</feature>
<keyword evidence="2" id="KW-0762">Sugar transport</keyword>
<keyword evidence="1" id="KW-0812">Transmembrane</keyword>
<evidence type="ECO:0000313" key="2">
    <source>
        <dbReference type="EMBL" id="OWR50753.1"/>
    </source>
</evidence>
<proteinExistence type="predicted"/>
<evidence type="ECO:0000313" key="3">
    <source>
        <dbReference type="Proteomes" id="UP000007151"/>
    </source>
</evidence>
<comment type="caution">
    <text evidence="2">The sequence shown here is derived from an EMBL/GenBank/DDBJ whole genome shotgun (WGS) entry which is preliminary data.</text>
</comment>
<dbReference type="Gene3D" id="1.20.1250.20">
    <property type="entry name" value="MFS general substrate transporter like domains"/>
    <property type="match status" value="1"/>
</dbReference>
<accession>A0A212FAK6</accession>
<dbReference type="InterPro" id="IPR036259">
    <property type="entry name" value="MFS_trans_sf"/>
</dbReference>
<reference evidence="2 3" key="1">
    <citation type="journal article" date="2011" name="Cell">
        <title>The monarch butterfly genome yields insights into long-distance migration.</title>
        <authorList>
            <person name="Zhan S."/>
            <person name="Merlin C."/>
            <person name="Boore J.L."/>
            <person name="Reppert S.M."/>
        </authorList>
    </citation>
    <scope>NUCLEOTIDE SEQUENCE [LARGE SCALE GENOMIC DNA]</scope>
    <source>
        <strain evidence="2">F-2</strain>
    </source>
</reference>
<dbReference type="AlphaFoldDB" id="A0A212FAK6"/>
<keyword evidence="2" id="KW-0813">Transport</keyword>
<organism evidence="2 3">
    <name type="scientific">Danaus plexippus plexippus</name>
    <dbReference type="NCBI Taxonomy" id="278856"/>
    <lineage>
        <taxon>Eukaryota</taxon>
        <taxon>Metazoa</taxon>
        <taxon>Ecdysozoa</taxon>
        <taxon>Arthropoda</taxon>
        <taxon>Hexapoda</taxon>
        <taxon>Insecta</taxon>
        <taxon>Pterygota</taxon>
        <taxon>Neoptera</taxon>
        <taxon>Endopterygota</taxon>
        <taxon>Lepidoptera</taxon>
        <taxon>Glossata</taxon>
        <taxon>Ditrysia</taxon>
        <taxon>Papilionoidea</taxon>
        <taxon>Nymphalidae</taxon>
        <taxon>Danainae</taxon>
        <taxon>Danaini</taxon>
        <taxon>Danaina</taxon>
        <taxon>Danaus</taxon>
        <taxon>Danaus</taxon>
    </lineage>
</organism>
<dbReference type="EMBL" id="AGBW02009467">
    <property type="protein sequence ID" value="OWR50753.1"/>
    <property type="molecule type" value="Genomic_DNA"/>
</dbReference>
<keyword evidence="1" id="KW-0472">Membrane</keyword>
<dbReference type="KEGG" id="dpl:KGM_209872B"/>
<keyword evidence="1" id="KW-1133">Transmembrane helix</keyword>
<name>A0A212FAK6_DANPL</name>
<dbReference type="InParanoid" id="A0A212FAK6"/>
<sequence length="77" mass="8970">IRATVLAIIFTYAEILRLVHILTLKKIEELFGVYTLFYIFACINLYGAIYALSVLPNINNKTVRQIERQMKRVPILK</sequence>
<gene>
    <name evidence="2" type="ORF">KGM_209872B</name>
</gene>
<protein>
    <submittedName>
        <fullName evidence="2">Solute carrier family 2 facilitated glucose transporter member 8</fullName>
    </submittedName>
</protein>
<evidence type="ECO:0000256" key="1">
    <source>
        <dbReference type="SAM" id="Phobius"/>
    </source>
</evidence>
<feature type="transmembrane region" description="Helical" evidence="1">
    <location>
        <begin position="31"/>
        <end position="52"/>
    </location>
</feature>